<evidence type="ECO:0008006" key="4">
    <source>
        <dbReference type="Google" id="ProtNLM"/>
    </source>
</evidence>
<dbReference type="InterPro" id="IPR024529">
    <property type="entry name" value="ECF_trnsprt_substrate-spec"/>
</dbReference>
<feature type="transmembrane region" description="Helical" evidence="1">
    <location>
        <begin position="23"/>
        <end position="42"/>
    </location>
</feature>
<keyword evidence="1" id="KW-0812">Transmembrane</keyword>
<dbReference type="Proteomes" id="UP000183047">
    <property type="component" value="Unassembled WGS sequence"/>
</dbReference>
<feature type="transmembrane region" description="Helical" evidence="1">
    <location>
        <begin position="136"/>
        <end position="161"/>
    </location>
</feature>
<protein>
    <recommendedName>
        <fullName evidence="4">ECF transporter S component</fullName>
    </recommendedName>
</protein>
<proteinExistence type="predicted"/>
<evidence type="ECO:0000313" key="2">
    <source>
        <dbReference type="EMBL" id="SCY44140.1"/>
    </source>
</evidence>
<evidence type="ECO:0000313" key="3">
    <source>
        <dbReference type="Proteomes" id="UP000183047"/>
    </source>
</evidence>
<dbReference type="EMBL" id="FMUR01000017">
    <property type="protein sequence ID" value="SCY44140.1"/>
    <property type="molecule type" value="Genomic_DNA"/>
</dbReference>
<dbReference type="RefSeq" id="WP_074463046.1">
    <property type="nucleotide sequence ID" value="NZ_FMUR01000017.1"/>
</dbReference>
<reference evidence="3" key="1">
    <citation type="submission" date="2016-10" db="EMBL/GenBank/DDBJ databases">
        <authorList>
            <person name="Varghese N."/>
            <person name="Submissions S."/>
        </authorList>
    </citation>
    <scope>NUCLEOTIDE SEQUENCE [LARGE SCALE GENOMIC DNA]</scope>
    <source>
        <strain evidence="3">XBD2006</strain>
    </source>
</reference>
<evidence type="ECO:0000256" key="1">
    <source>
        <dbReference type="SAM" id="Phobius"/>
    </source>
</evidence>
<keyword evidence="3" id="KW-1185">Reference proteome</keyword>
<organism evidence="2 3">
    <name type="scientific">Butyrivibrio hungatei</name>
    <dbReference type="NCBI Taxonomy" id="185008"/>
    <lineage>
        <taxon>Bacteria</taxon>
        <taxon>Bacillati</taxon>
        <taxon>Bacillota</taxon>
        <taxon>Clostridia</taxon>
        <taxon>Lachnospirales</taxon>
        <taxon>Lachnospiraceae</taxon>
        <taxon>Butyrivibrio</taxon>
    </lineage>
</organism>
<feature type="transmembrane region" description="Helical" evidence="1">
    <location>
        <begin position="100"/>
        <end position="124"/>
    </location>
</feature>
<sequence>MDSTSSLGRKTEELGGLSKKTQYMVETALLVAVTIIMGNTFLGTIPTPLLKISIVTVPVALASMLIGPVAGIICGLAFGINSFIGALNGSSGLLSTLFNINPFGVFVTAIVARVLDAAVTSFVYKLIHKGKLKTASYYIAGALMPLLNTAFFMGSLCLFFFNTEFVQGLAANYNATTPMAFVIGMVGVQATIEAVVGCVLGGTLAMVLSKALHRG</sequence>
<dbReference type="Gene3D" id="1.10.1760.20">
    <property type="match status" value="1"/>
</dbReference>
<gene>
    <name evidence="2" type="ORF">SAMN02910451_02617</name>
</gene>
<accession>A0A1G5FZ41</accession>
<dbReference type="AlphaFoldDB" id="A0A1G5FZ41"/>
<keyword evidence="1" id="KW-0472">Membrane</keyword>
<feature type="transmembrane region" description="Helical" evidence="1">
    <location>
        <begin position="54"/>
        <end position="80"/>
    </location>
</feature>
<name>A0A1G5FZ41_9FIRM</name>
<keyword evidence="1" id="KW-1133">Transmembrane helix</keyword>
<dbReference type="GO" id="GO:0022857">
    <property type="term" value="F:transmembrane transporter activity"/>
    <property type="evidence" value="ECO:0007669"/>
    <property type="project" value="InterPro"/>
</dbReference>
<dbReference type="OrthoDB" id="9813540at2"/>
<feature type="transmembrane region" description="Helical" evidence="1">
    <location>
        <begin position="181"/>
        <end position="208"/>
    </location>
</feature>
<dbReference type="Pfam" id="PF12822">
    <property type="entry name" value="ECF_trnsprt"/>
    <property type="match status" value="1"/>
</dbReference>